<gene>
    <name evidence="4" type="primary">LOC113500139</name>
</gene>
<dbReference type="GeneID" id="113500139"/>
<reference evidence="4" key="1">
    <citation type="submission" date="2025-08" db="UniProtKB">
        <authorList>
            <consortium name="RefSeq"/>
        </authorList>
    </citation>
    <scope>IDENTIFICATION</scope>
</reference>
<evidence type="ECO:0000313" key="4">
    <source>
        <dbReference type="RefSeq" id="XP_026736632.1"/>
    </source>
</evidence>
<organism evidence="3 4">
    <name type="scientific">Trichoplusia ni</name>
    <name type="common">Cabbage looper</name>
    <dbReference type="NCBI Taxonomy" id="7111"/>
    <lineage>
        <taxon>Eukaryota</taxon>
        <taxon>Metazoa</taxon>
        <taxon>Ecdysozoa</taxon>
        <taxon>Arthropoda</taxon>
        <taxon>Hexapoda</taxon>
        <taxon>Insecta</taxon>
        <taxon>Pterygota</taxon>
        <taxon>Neoptera</taxon>
        <taxon>Endopterygota</taxon>
        <taxon>Lepidoptera</taxon>
        <taxon>Glossata</taxon>
        <taxon>Ditrysia</taxon>
        <taxon>Noctuoidea</taxon>
        <taxon>Noctuidae</taxon>
        <taxon>Plusiinae</taxon>
        <taxon>Trichoplusia</taxon>
    </lineage>
</organism>
<evidence type="ECO:0000256" key="1">
    <source>
        <dbReference type="SAM" id="MobiDB-lite"/>
    </source>
</evidence>
<dbReference type="RefSeq" id="XP_026736632.1">
    <property type="nucleotide sequence ID" value="XM_026880831.1"/>
</dbReference>
<name>A0A7E5W810_TRINI</name>
<sequence>MCQTSVIVTAILILVISLPCRRASQTFGGPRPRTNHPRPTTNADYTLASPLLLHLDDVGTYSLSNAESTEEQQGYTYNSYYAPSTVNFHDIYSNSLAMLAEEPVLTTQKDEDSFHLNNIPTQFVEFHPHTQTVPTVTEPPPRFLKSSMLKNDTDANATTTTTSTTTEEPEEISIRVIPIRKDYQRGVLDLLFPAARVKTFKSVFDTFRRLLSHTF</sequence>
<dbReference type="AlphaFoldDB" id="A0A7E5W810"/>
<protein>
    <submittedName>
        <fullName evidence="4">Uncharacterized protein LOC113500139 isoform X1</fullName>
    </submittedName>
</protein>
<evidence type="ECO:0000256" key="2">
    <source>
        <dbReference type="SAM" id="SignalP"/>
    </source>
</evidence>
<dbReference type="OrthoDB" id="7481309at2759"/>
<feature type="signal peptide" evidence="2">
    <location>
        <begin position="1"/>
        <end position="23"/>
    </location>
</feature>
<keyword evidence="3" id="KW-1185">Reference proteome</keyword>
<accession>A0A7E5W810</accession>
<feature type="region of interest" description="Disordered" evidence="1">
    <location>
        <begin position="150"/>
        <end position="169"/>
    </location>
</feature>
<dbReference type="KEGG" id="tnl:113500139"/>
<proteinExistence type="predicted"/>
<dbReference type="InParanoid" id="A0A7E5W810"/>
<dbReference type="Proteomes" id="UP000322000">
    <property type="component" value="Chromosome 13"/>
</dbReference>
<feature type="chain" id="PRO_5028930145" evidence="2">
    <location>
        <begin position="24"/>
        <end position="215"/>
    </location>
</feature>
<keyword evidence="2" id="KW-0732">Signal</keyword>
<evidence type="ECO:0000313" key="3">
    <source>
        <dbReference type="Proteomes" id="UP000322000"/>
    </source>
</evidence>